<dbReference type="OrthoDB" id="396512at2"/>
<dbReference type="CDD" id="cd00761">
    <property type="entry name" value="Glyco_tranf_GTA_type"/>
    <property type="match status" value="1"/>
</dbReference>
<evidence type="ECO:0000259" key="1">
    <source>
        <dbReference type="Pfam" id="PF00535"/>
    </source>
</evidence>
<organism evidence="2 3">
    <name type="scientific">Flammeovirga pacifica</name>
    <dbReference type="NCBI Taxonomy" id="915059"/>
    <lineage>
        <taxon>Bacteria</taxon>
        <taxon>Pseudomonadati</taxon>
        <taxon>Bacteroidota</taxon>
        <taxon>Cytophagia</taxon>
        <taxon>Cytophagales</taxon>
        <taxon>Flammeovirgaceae</taxon>
        <taxon>Flammeovirga</taxon>
    </lineage>
</organism>
<proteinExistence type="predicted"/>
<dbReference type="PANTHER" id="PTHR43685:SF2">
    <property type="entry name" value="GLYCOSYLTRANSFERASE 2-LIKE DOMAIN-CONTAINING PROTEIN"/>
    <property type="match status" value="1"/>
</dbReference>
<gene>
    <name evidence="2" type="ORF">NH26_16925</name>
</gene>
<dbReference type="EMBL" id="JRYR02000001">
    <property type="protein sequence ID" value="OHX67901.1"/>
    <property type="molecule type" value="Genomic_DNA"/>
</dbReference>
<comment type="caution">
    <text evidence="2">The sequence shown here is derived from an EMBL/GenBank/DDBJ whole genome shotgun (WGS) entry which is preliminary data.</text>
</comment>
<feature type="domain" description="Glycosyltransferase 2-like" evidence="1">
    <location>
        <begin position="8"/>
        <end position="138"/>
    </location>
</feature>
<protein>
    <recommendedName>
        <fullName evidence="1">Glycosyltransferase 2-like domain-containing protein</fullName>
    </recommendedName>
</protein>
<dbReference type="AlphaFoldDB" id="A0A1S1Z3T9"/>
<dbReference type="InterPro" id="IPR029044">
    <property type="entry name" value="Nucleotide-diphossugar_trans"/>
</dbReference>
<dbReference type="RefSeq" id="WP_044219829.1">
    <property type="nucleotide sequence ID" value="NZ_JRYR02000001.1"/>
</dbReference>
<dbReference type="SUPFAM" id="SSF53448">
    <property type="entry name" value="Nucleotide-diphospho-sugar transferases"/>
    <property type="match status" value="1"/>
</dbReference>
<dbReference type="Proteomes" id="UP000179797">
    <property type="component" value="Unassembled WGS sequence"/>
</dbReference>
<dbReference type="InterPro" id="IPR001173">
    <property type="entry name" value="Glyco_trans_2-like"/>
</dbReference>
<dbReference type="PANTHER" id="PTHR43685">
    <property type="entry name" value="GLYCOSYLTRANSFERASE"/>
    <property type="match status" value="1"/>
</dbReference>
<evidence type="ECO:0000313" key="2">
    <source>
        <dbReference type="EMBL" id="OHX67901.1"/>
    </source>
</evidence>
<name>A0A1S1Z3T9_FLAPC</name>
<dbReference type="STRING" id="915059.NH26_16925"/>
<dbReference type="InterPro" id="IPR050834">
    <property type="entry name" value="Glycosyltransf_2"/>
</dbReference>
<reference evidence="2 3" key="1">
    <citation type="journal article" date="2012" name="Int. J. Syst. Evol. Microbiol.">
        <title>Flammeovirga pacifica sp. nov., isolated from deep-sea sediment.</title>
        <authorList>
            <person name="Xu H."/>
            <person name="Fu Y."/>
            <person name="Yang N."/>
            <person name="Ding Z."/>
            <person name="Lai Q."/>
            <person name="Zeng R."/>
        </authorList>
    </citation>
    <scope>NUCLEOTIDE SEQUENCE [LARGE SCALE GENOMIC DNA]</scope>
    <source>
        <strain evidence="3">DSM 24597 / LMG 26175 / WPAGA1</strain>
    </source>
</reference>
<dbReference type="Pfam" id="PF00535">
    <property type="entry name" value="Glycos_transf_2"/>
    <property type="match status" value="1"/>
</dbReference>
<dbReference type="Gene3D" id="3.90.550.10">
    <property type="entry name" value="Spore Coat Polysaccharide Biosynthesis Protein SpsA, Chain A"/>
    <property type="match status" value="1"/>
</dbReference>
<keyword evidence="3" id="KW-1185">Reference proteome</keyword>
<accession>A0A1S1Z3T9</accession>
<sequence>MSNTPLVTVICLCFNHEDYVEDALISLKQQTYTNIEIIIVDDASKDRSVERIQATLQKYDIKAIYLPLSKNIGNCKAFNLAFTQSKGEFIIDFATDDVLLPDRIKDDVNCFLAHSKEYGCVFSDVRTIDATGNTLSASYFKRNKKDELIEEVISGDVYQRILKNPPLFSAPSITFKREVLLELGGYDESLAYEDYDIWIRSSRNYKYAFYDKVNTLKRDLPRSLGKQFYLTRGNQLLKSTLKICRKAQKLNQTEEENSALSQSIRYHAQLSVLTSNRLAAKAFYKLLSQLTSFDKKDRLLLLILKSKIDVSNLYLSVLNWKMRRKSNE</sequence>
<evidence type="ECO:0000313" key="3">
    <source>
        <dbReference type="Proteomes" id="UP000179797"/>
    </source>
</evidence>